<keyword evidence="2" id="KW-1185">Reference proteome</keyword>
<comment type="caution">
    <text evidence="1">The sequence shown here is derived from an EMBL/GenBank/DDBJ whole genome shotgun (WGS) entry which is preliminary data.</text>
</comment>
<evidence type="ECO:0000313" key="1">
    <source>
        <dbReference type="EMBL" id="KAG4306225.1"/>
    </source>
</evidence>
<evidence type="ECO:0000313" key="2">
    <source>
        <dbReference type="Proteomes" id="UP000768646"/>
    </source>
</evidence>
<dbReference type="Proteomes" id="UP000768646">
    <property type="component" value="Unassembled WGS sequence"/>
</dbReference>
<organism evidence="1 2">
    <name type="scientific">Pneumocystis oryctolagi</name>
    <dbReference type="NCBI Taxonomy" id="42067"/>
    <lineage>
        <taxon>Eukaryota</taxon>
        <taxon>Fungi</taxon>
        <taxon>Dikarya</taxon>
        <taxon>Ascomycota</taxon>
        <taxon>Taphrinomycotina</taxon>
        <taxon>Pneumocystomycetes</taxon>
        <taxon>Pneumocystaceae</taxon>
        <taxon>Pneumocystis</taxon>
    </lineage>
</organism>
<sequence length="512" mass="59811">MDSKKIRNVFITDFFQPESSVSKFSIQNKSLAENSNEENIDFKNPDFQKSERISIDPVFSNYHFSLETLLKDQENRKKRYELFDRASKAFNTRSNDLMGFASFVDSGIEIAVGKEKGKELQAVLNKVDILKKQMHWSFFTNSIEQIDLGDIPVEDFEPQCDMLIFEKDKFSFFLITGYFSNMIDSGKIFSVKFVQWFLDKLCVEKNEMMLYGYFSILLKIYSSTSCQAHILSECQVKRIFLLLGAANEAINIESSIELENIENHNNNLNNDFFFKIINLKFVLNLLKVILLNNRLEKRCILLIFSIITKLYIDLNCALYLGSSLYLCYLQLLNSISNVEFRFMAFDMFNIAYNITKNSFMRLCILQSFPVEHMYGRILRSALASSMLMNICVPPNDFPDNPILPLSRIFDYMQTSRPFFPIDSNTNYFELCISIYMLDYILSQPLHQDNQIIEKICKLLKNIDEKILDSKSTFILKTEAKAKIQRLLLRLMHTSGIFSKMHQSTLEYHFNKM</sequence>
<gene>
    <name evidence="1" type="ORF">PORY_000213</name>
</gene>
<protein>
    <submittedName>
        <fullName evidence="1">Uncharacterized protein</fullName>
    </submittedName>
</protein>
<accession>A0ACB7CFR1</accession>
<proteinExistence type="predicted"/>
<reference evidence="1 2" key="1">
    <citation type="journal article" date="2021" name="Commun. Biol.">
        <title>Genomic insights into the host specific adaptation of the Pneumocystis genus.</title>
        <authorList>
            <person name="Cisse O.H."/>
            <person name="Ma L."/>
            <person name="Dekker J.P."/>
            <person name="Khil P.P."/>
            <person name="Youn J.-H."/>
            <person name="Brenchley J.M."/>
            <person name="Blair R."/>
            <person name="Pahar B."/>
            <person name="Chabe M."/>
            <person name="Van Rompay K.K.A."/>
            <person name="Keesler R."/>
            <person name="Sukura A."/>
            <person name="Hirsch V."/>
            <person name="Kutty G."/>
            <person name="Liu Y."/>
            <person name="Peng L."/>
            <person name="Chen J."/>
            <person name="Song J."/>
            <person name="Weissenbacher-Lang C."/>
            <person name="Xu J."/>
            <person name="Upham N.S."/>
            <person name="Stajich J.E."/>
            <person name="Cuomo C.A."/>
            <person name="Cushion M.T."/>
            <person name="Kovacs J.A."/>
        </authorList>
    </citation>
    <scope>NUCLEOTIDE SEQUENCE [LARGE SCALE GENOMIC DNA]</scope>
    <source>
        <strain evidence="1 2">RABM</strain>
    </source>
</reference>
<name>A0ACB7CFR1_9ASCO</name>
<dbReference type="EMBL" id="JABTEG010000001">
    <property type="protein sequence ID" value="KAG4306225.1"/>
    <property type="molecule type" value="Genomic_DNA"/>
</dbReference>